<evidence type="ECO:0000256" key="3">
    <source>
        <dbReference type="ARBA" id="ARBA00022777"/>
    </source>
</evidence>
<dbReference type="EC" id="2.7.12.2" evidence="6"/>
<dbReference type="Gene3D" id="6.10.140.2120">
    <property type="match status" value="1"/>
</dbReference>
<dbReference type="PANTHER" id="PTHR48013:SF28">
    <property type="entry name" value="DUAL SPECIFICITY MITOGEN-ACTIVATED PROTEIN KINASE KINASE SEK-1"/>
    <property type="match status" value="1"/>
</dbReference>
<evidence type="ECO:0000313" key="8">
    <source>
        <dbReference type="EMBL" id="VDD97189.1"/>
    </source>
</evidence>
<evidence type="ECO:0000259" key="7">
    <source>
        <dbReference type="PROSITE" id="PS50011"/>
    </source>
</evidence>
<keyword evidence="9" id="KW-1185">Reference proteome</keyword>
<dbReference type="PANTHER" id="PTHR48013">
    <property type="entry name" value="DUAL SPECIFICITY MITOGEN-ACTIVATED PROTEIN KINASE KINASE 5-RELATED"/>
    <property type="match status" value="1"/>
</dbReference>
<dbReference type="GO" id="GO:0005524">
    <property type="term" value="F:ATP binding"/>
    <property type="evidence" value="ECO:0007669"/>
    <property type="project" value="UniProtKB-KW"/>
</dbReference>
<dbReference type="PROSITE" id="PS00108">
    <property type="entry name" value="PROTEIN_KINASE_ST"/>
    <property type="match status" value="1"/>
</dbReference>
<dbReference type="Proteomes" id="UP000274131">
    <property type="component" value="Unassembled WGS sequence"/>
</dbReference>
<keyword evidence="1" id="KW-0808">Transferase</keyword>
<keyword evidence="4" id="KW-0067">ATP-binding</keyword>
<dbReference type="AlphaFoldDB" id="A0A0N4VP44"/>
<organism evidence="10">
    <name type="scientific">Enterobius vermicularis</name>
    <name type="common">Human pinworm</name>
    <dbReference type="NCBI Taxonomy" id="51028"/>
    <lineage>
        <taxon>Eukaryota</taxon>
        <taxon>Metazoa</taxon>
        <taxon>Ecdysozoa</taxon>
        <taxon>Nematoda</taxon>
        <taxon>Chromadorea</taxon>
        <taxon>Rhabditida</taxon>
        <taxon>Spirurina</taxon>
        <taxon>Oxyuridomorpha</taxon>
        <taxon>Oxyuroidea</taxon>
        <taxon>Oxyuridae</taxon>
        <taxon>Enterobius</taxon>
    </lineage>
</organism>
<evidence type="ECO:0000256" key="2">
    <source>
        <dbReference type="ARBA" id="ARBA00022741"/>
    </source>
</evidence>
<gene>
    <name evidence="8" type="ORF">EVEC_LOCUS11940</name>
</gene>
<feature type="domain" description="Protein kinase" evidence="7">
    <location>
        <begin position="1"/>
        <end position="221"/>
    </location>
</feature>
<dbReference type="OrthoDB" id="10252354at2759"/>
<keyword evidence="3" id="KW-0418">Kinase</keyword>
<dbReference type="InterPro" id="IPR011009">
    <property type="entry name" value="Kinase-like_dom_sf"/>
</dbReference>
<reference evidence="10" key="1">
    <citation type="submission" date="2017-02" db="UniProtKB">
        <authorList>
            <consortium name="WormBaseParasite"/>
        </authorList>
    </citation>
    <scope>IDENTIFICATION</scope>
</reference>
<evidence type="ECO:0000256" key="5">
    <source>
        <dbReference type="ARBA" id="ARBA00038035"/>
    </source>
</evidence>
<protein>
    <recommendedName>
        <fullName evidence="6">mitogen-activated protein kinase kinase</fullName>
        <ecNumber evidence="6">2.7.12.2</ecNumber>
    </recommendedName>
</protein>
<proteinExistence type="inferred from homology"/>
<keyword evidence="2" id="KW-0547">Nucleotide-binding</keyword>
<sequence>MVRLRREVEGISKASQCAQIVRFYGLTFHEGDCVVCMELMDISLKDLYETVHQKMKEGFDERLLGHIAVAVLKALGHLKHEIKIIHRDVKPSNILLGQNGTIKLCDFGISGYLINSVAFTRDAGCQPYMAPERLLPSASYDVRSDVWSLGITLKEVADGKFPYPHFNENELFFQLQQVVYGDAPFLGSNSDFCMIFFHGFSLIKELESRPDFDALMRTEYFEYYNGLPGTTEYVANYVKRVLVHAKENNN</sequence>
<dbReference type="InterPro" id="IPR008271">
    <property type="entry name" value="Ser/Thr_kinase_AS"/>
</dbReference>
<dbReference type="Pfam" id="PF00069">
    <property type="entry name" value="Pkinase"/>
    <property type="match status" value="1"/>
</dbReference>
<evidence type="ECO:0000256" key="4">
    <source>
        <dbReference type="ARBA" id="ARBA00022840"/>
    </source>
</evidence>
<evidence type="ECO:0000313" key="9">
    <source>
        <dbReference type="Proteomes" id="UP000274131"/>
    </source>
</evidence>
<dbReference type="InterPro" id="IPR000719">
    <property type="entry name" value="Prot_kinase_dom"/>
</dbReference>
<comment type="similarity">
    <text evidence="5">Belongs to the protein kinase superfamily. STE Ser/Thr protein kinase family. MAP kinase kinase subfamily.</text>
</comment>
<evidence type="ECO:0000313" key="10">
    <source>
        <dbReference type="WBParaSite" id="EVEC_0001276701-mRNA-1"/>
    </source>
</evidence>
<dbReference type="STRING" id="51028.A0A0N4VP44"/>
<evidence type="ECO:0000256" key="1">
    <source>
        <dbReference type="ARBA" id="ARBA00022679"/>
    </source>
</evidence>
<dbReference type="PROSITE" id="PS50011">
    <property type="entry name" value="PROTEIN_KINASE_DOM"/>
    <property type="match status" value="1"/>
</dbReference>
<dbReference type="SUPFAM" id="SSF56112">
    <property type="entry name" value="Protein kinase-like (PK-like)"/>
    <property type="match status" value="1"/>
</dbReference>
<dbReference type="GO" id="GO:0051403">
    <property type="term" value="P:stress-activated MAPK cascade"/>
    <property type="evidence" value="ECO:0007669"/>
    <property type="project" value="TreeGrafter"/>
</dbReference>
<dbReference type="GO" id="GO:0004708">
    <property type="term" value="F:MAP kinase kinase activity"/>
    <property type="evidence" value="ECO:0007669"/>
    <property type="project" value="UniProtKB-EC"/>
</dbReference>
<dbReference type="SMART" id="SM00220">
    <property type="entry name" value="S_TKc"/>
    <property type="match status" value="1"/>
</dbReference>
<dbReference type="Gene3D" id="1.10.510.10">
    <property type="entry name" value="Transferase(Phosphotransferase) domain 1"/>
    <property type="match status" value="1"/>
</dbReference>
<dbReference type="EMBL" id="UXUI01013019">
    <property type="protein sequence ID" value="VDD97189.1"/>
    <property type="molecule type" value="Genomic_DNA"/>
</dbReference>
<name>A0A0N4VP44_ENTVE</name>
<dbReference type="WBParaSite" id="EVEC_0001276701-mRNA-1">
    <property type="protein sequence ID" value="EVEC_0001276701-mRNA-1"/>
    <property type="gene ID" value="EVEC_0001276701"/>
</dbReference>
<reference evidence="8 9" key="2">
    <citation type="submission" date="2018-10" db="EMBL/GenBank/DDBJ databases">
        <authorList>
            <consortium name="Pathogen Informatics"/>
        </authorList>
    </citation>
    <scope>NUCLEOTIDE SEQUENCE [LARGE SCALE GENOMIC DNA]</scope>
</reference>
<evidence type="ECO:0000256" key="6">
    <source>
        <dbReference type="ARBA" id="ARBA00038999"/>
    </source>
</evidence>
<accession>A0A0N4VP44</accession>